<evidence type="ECO:0000313" key="4">
    <source>
        <dbReference type="Proteomes" id="UP001518990"/>
    </source>
</evidence>
<dbReference type="InterPro" id="IPR026289">
    <property type="entry name" value="SBP_TakP-like"/>
</dbReference>
<evidence type="ECO:0000256" key="1">
    <source>
        <dbReference type="ARBA" id="ARBA00022729"/>
    </source>
</evidence>
<accession>A0ABS3KE20</accession>
<dbReference type="PANTHER" id="PTHR33376:SF5">
    <property type="entry name" value="EXTRACYTOPLASMIC SOLUTE RECEPTOR PROTEIN"/>
    <property type="match status" value="1"/>
</dbReference>
<dbReference type="Proteomes" id="UP001518990">
    <property type="component" value="Unassembled WGS sequence"/>
</dbReference>
<dbReference type="Gene3D" id="3.40.190.170">
    <property type="entry name" value="Bacterial extracellular solute-binding protein, family 7"/>
    <property type="match status" value="1"/>
</dbReference>
<name>A0ABS3KE20_9PROT</name>
<evidence type="ECO:0000256" key="2">
    <source>
        <dbReference type="SAM" id="SignalP"/>
    </source>
</evidence>
<dbReference type="InterPro" id="IPR038404">
    <property type="entry name" value="TRAP_DctP_sf"/>
</dbReference>
<dbReference type="Gene3D" id="3.40.190.10">
    <property type="entry name" value="Periplasmic binding protein-like II"/>
    <property type="match status" value="1"/>
</dbReference>
<keyword evidence="4" id="KW-1185">Reference proteome</keyword>
<evidence type="ECO:0000313" key="3">
    <source>
        <dbReference type="EMBL" id="MBO1075672.1"/>
    </source>
</evidence>
<dbReference type="RefSeq" id="WP_207448043.1">
    <property type="nucleotide sequence ID" value="NZ_CP061091.1"/>
</dbReference>
<feature type="chain" id="PRO_5045566944" evidence="2">
    <location>
        <begin position="27"/>
        <end position="364"/>
    </location>
</feature>
<dbReference type="Pfam" id="PF03480">
    <property type="entry name" value="DctP"/>
    <property type="match status" value="1"/>
</dbReference>
<dbReference type="PIRSF" id="PIRSF039026">
    <property type="entry name" value="SiaP"/>
    <property type="match status" value="1"/>
</dbReference>
<comment type="caution">
    <text evidence="3">The sequence shown here is derived from an EMBL/GenBank/DDBJ whole genome shotgun (WGS) entry which is preliminary data.</text>
</comment>
<keyword evidence="1 2" id="KW-0732">Signal</keyword>
<dbReference type="EMBL" id="JACTNF010000013">
    <property type="protein sequence ID" value="MBO1075672.1"/>
    <property type="molecule type" value="Genomic_DNA"/>
</dbReference>
<gene>
    <name evidence="3" type="ORF">IAI60_13735</name>
</gene>
<organism evidence="3 4">
    <name type="scientific">Roseomonas marmotae</name>
    <dbReference type="NCBI Taxonomy" id="2768161"/>
    <lineage>
        <taxon>Bacteria</taxon>
        <taxon>Pseudomonadati</taxon>
        <taxon>Pseudomonadota</taxon>
        <taxon>Alphaproteobacteria</taxon>
        <taxon>Acetobacterales</taxon>
        <taxon>Roseomonadaceae</taxon>
        <taxon>Roseomonas</taxon>
    </lineage>
</organism>
<sequence length="364" mass="40057">MNRRALLGAAATAAPAALTLATPALAQSAPEVRWRLTSAFPRNLDILWGAPEFIARRVAALTDNKFQIRNFPAGEIVGTAQALDAVQAGTIEAAHTAPYYYTGKDATFAFHTAVPFGLNTRMSNAWYRHGGGRELAQELFRGYNIVSFPAGDTGAQMGGWFRKEIKSIADIQGLKFRIAGIAGEVFAKMGAVPTQVAPADIYPALERGSIDAVEFVGPYDDEKLGLNRVAPYYYFPGFWEAGARLHFMANQAAFDALPAAYKMALETACADADADMTARYDAGNPMALRRLIAGGAQLRAWPREVMAAAWKATHVLYEETSDRNPMFKKTWESYRKFRDDEYAWFRVAENSYDNFAFTAAQTVK</sequence>
<protein>
    <submittedName>
        <fullName evidence="3">ABC transporter substrate-binding protein</fullName>
    </submittedName>
</protein>
<feature type="signal peptide" evidence="2">
    <location>
        <begin position="1"/>
        <end position="26"/>
    </location>
</feature>
<dbReference type="PANTHER" id="PTHR33376">
    <property type="match status" value="1"/>
</dbReference>
<dbReference type="InterPro" id="IPR018389">
    <property type="entry name" value="DctP_fam"/>
</dbReference>
<reference evidence="3 4" key="1">
    <citation type="submission" date="2020-09" db="EMBL/GenBank/DDBJ databases">
        <title>Roseomonas.</title>
        <authorList>
            <person name="Zhu W."/>
        </authorList>
    </citation>
    <scope>NUCLEOTIDE SEQUENCE [LARGE SCALE GENOMIC DNA]</scope>
    <source>
        <strain evidence="3 4">1311</strain>
    </source>
</reference>
<proteinExistence type="predicted"/>